<keyword evidence="2" id="KW-0436">Ligase</keyword>
<dbReference type="RefSeq" id="WP_093962548.1">
    <property type="nucleotide sequence ID" value="NZ_FXYG01000001.1"/>
</dbReference>
<dbReference type="PANTHER" id="PTHR42695:SF5">
    <property type="entry name" value="GLUTAMINE AMIDOTRANSFERASE YLR126C-RELATED"/>
    <property type="match status" value="1"/>
</dbReference>
<dbReference type="EMBL" id="FXYG01000001">
    <property type="protein sequence ID" value="SMX35491.1"/>
    <property type="molecule type" value="Genomic_DNA"/>
</dbReference>
<dbReference type="Pfam" id="PF00117">
    <property type="entry name" value="GATase"/>
    <property type="match status" value="1"/>
</dbReference>
<dbReference type="InterPro" id="IPR029062">
    <property type="entry name" value="Class_I_gatase-like"/>
</dbReference>
<sequence>MKIGILQTGHAPEPLERSFGDYDLMFQQLLDGNDFEFVTYAVVDDVFPDSASDCDGWVITGSRHGAYEDHPWIPKLEHLIREIQAARKPLIGVCFGHQIIAQALGGKVEKFDKGWAIGRTEYDYDGRKVSLNAWHQDQVTALPNGAQLLGSNAFCKNAMVAYGDTIWTVQAHPEYSNDFIQGLMETRGKGVVPDALMDDAKTRWNAPDDNANIGRFMAEFLKKERA</sequence>
<dbReference type="GO" id="GO:0003922">
    <property type="term" value="F:GMP synthase (glutamine-hydrolyzing) activity"/>
    <property type="evidence" value="ECO:0007669"/>
    <property type="project" value="UniProtKB-EC"/>
</dbReference>
<evidence type="ECO:0000313" key="2">
    <source>
        <dbReference type="EMBL" id="SMX35491.1"/>
    </source>
</evidence>
<dbReference type="Gene3D" id="3.40.50.880">
    <property type="match status" value="1"/>
</dbReference>
<dbReference type="GO" id="GO:0005829">
    <property type="term" value="C:cytosol"/>
    <property type="evidence" value="ECO:0007669"/>
    <property type="project" value="TreeGrafter"/>
</dbReference>
<dbReference type="InterPro" id="IPR044992">
    <property type="entry name" value="ChyE-like"/>
</dbReference>
<name>A0A238JXW0_9RHOB</name>
<dbReference type="Proteomes" id="UP000202485">
    <property type="component" value="Unassembled WGS sequence"/>
</dbReference>
<dbReference type="InterPro" id="IPR017926">
    <property type="entry name" value="GATASE"/>
</dbReference>
<organism evidence="2 3">
    <name type="scientific">Ruegeria arenilitoris</name>
    <dbReference type="NCBI Taxonomy" id="1173585"/>
    <lineage>
        <taxon>Bacteria</taxon>
        <taxon>Pseudomonadati</taxon>
        <taxon>Pseudomonadota</taxon>
        <taxon>Alphaproteobacteria</taxon>
        <taxon>Rhodobacterales</taxon>
        <taxon>Roseobacteraceae</taxon>
        <taxon>Ruegeria</taxon>
    </lineage>
</organism>
<evidence type="ECO:0000313" key="3">
    <source>
        <dbReference type="Proteomes" id="UP000202485"/>
    </source>
</evidence>
<dbReference type="PANTHER" id="PTHR42695">
    <property type="entry name" value="GLUTAMINE AMIDOTRANSFERASE YLR126C-RELATED"/>
    <property type="match status" value="1"/>
</dbReference>
<gene>
    <name evidence="2" type="primary">guaA_2</name>
    <name evidence="2" type="ORF">RUA8715_01066</name>
</gene>
<evidence type="ECO:0000259" key="1">
    <source>
        <dbReference type="Pfam" id="PF00117"/>
    </source>
</evidence>
<protein>
    <submittedName>
        <fullName evidence="2">GMP synthase [glutamine-hydrolyzing]</fullName>
        <ecNumber evidence="2">6.3.5.2</ecNumber>
    </submittedName>
</protein>
<accession>A0A238JXW0</accession>
<keyword evidence="3" id="KW-1185">Reference proteome</keyword>
<dbReference type="PROSITE" id="PS51273">
    <property type="entry name" value="GATASE_TYPE_1"/>
    <property type="match status" value="1"/>
</dbReference>
<dbReference type="AlphaFoldDB" id="A0A238JXW0"/>
<reference evidence="3" key="1">
    <citation type="submission" date="2017-05" db="EMBL/GenBank/DDBJ databases">
        <authorList>
            <person name="Rodrigo-Torres L."/>
            <person name="Arahal R. D."/>
            <person name="Lucena T."/>
        </authorList>
    </citation>
    <scope>NUCLEOTIDE SEQUENCE [LARGE SCALE GENOMIC DNA]</scope>
    <source>
        <strain evidence="3">CECT 8715</strain>
    </source>
</reference>
<dbReference type="OrthoDB" id="7365442at2"/>
<dbReference type="EC" id="6.3.5.2" evidence="2"/>
<dbReference type="SUPFAM" id="SSF52317">
    <property type="entry name" value="Class I glutamine amidotransferase-like"/>
    <property type="match status" value="1"/>
</dbReference>
<feature type="domain" description="Glutamine amidotransferase" evidence="1">
    <location>
        <begin position="53"/>
        <end position="176"/>
    </location>
</feature>
<proteinExistence type="predicted"/>
<dbReference type="CDD" id="cd01741">
    <property type="entry name" value="GATase1_1"/>
    <property type="match status" value="1"/>
</dbReference>